<organism evidence="1">
    <name type="scientific">Capitella teleta</name>
    <name type="common">Polychaete worm</name>
    <dbReference type="NCBI Taxonomy" id="283909"/>
    <lineage>
        <taxon>Eukaryota</taxon>
        <taxon>Metazoa</taxon>
        <taxon>Spiralia</taxon>
        <taxon>Lophotrochozoa</taxon>
        <taxon>Annelida</taxon>
        <taxon>Polychaeta</taxon>
        <taxon>Sedentaria</taxon>
        <taxon>Scolecida</taxon>
        <taxon>Capitellidae</taxon>
        <taxon>Capitella</taxon>
    </lineage>
</organism>
<reference evidence="3" key="1">
    <citation type="submission" date="2012-12" db="EMBL/GenBank/DDBJ databases">
        <authorList>
            <person name="Hellsten U."/>
            <person name="Grimwood J."/>
            <person name="Chapman J.A."/>
            <person name="Shapiro H."/>
            <person name="Aerts A."/>
            <person name="Otillar R.P."/>
            <person name="Terry A.Y."/>
            <person name="Boore J.L."/>
            <person name="Simakov O."/>
            <person name="Marletaz F."/>
            <person name="Cho S.-J."/>
            <person name="Edsinger-Gonzales E."/>
            <person name="Havlak P."/>
            <person name="Kuo D.-H."/>
            <person name="Larsson T."/>
            <person name="Lv J."/>
            <person name="Arendt D."/>
            <person name="Savage R."/>
            <person name="Osoegawa K."/>
            <person name="de Jong P."/>
            <person name="Lindberg D.R."/>
            <person name="Seaver E.C."/>
            <person name="Weisblat D.A."/>
            <person name="Putnam N.H."/>
            <person name="Grigoriev I.V."/>
            <person name="Rokhsar D.S."/>
        </authorList>
    </citation>
    <scope>NUCLEOTIDE SEQUENCE</scope>
    <source>
        <strain evidence="3">I ESC-2004</strain>
    </source>
</reference>
<dbReference type="HOGENOM" id="CLU_1171603_0_0_1"/>
<evidence type="ECO:0000313" key="1">
    <source>
        <dbReference type="EMBL" id="ELT91963.1"/>
    </source>
</evidence>
<evidence type="ECO:0000313" key="2">
    <source>
        <dbReference type="EnsemblMetazoa" id="CapteP216497"/>
    </source>
</evidence>
<dbReference type="EMBL" id="KB310317">
    <property type="protein sequence ID" value="ELT91963.1"/>
    <property type="molecule type" value="Genomic_DNA"/>
</dbReference>
<reference evidence="1 3" key="2">
    <citation type="journal article" date="2013" name="Nature">
        <title>Insights into bilaterian evolution from three spiralian genomes.</title>
        <authorList>
            <person name="Simakov O."/>
            <person name="Marletaz F."/>
            <person name="Cho S.J."/>
            <person name="Edsinger-Gonzales E."/>
            <person name="Havlak P."/>
            <person name="Hellsten U."/>
            <person name="Kuo D.H."/>
            <person name="Larsson T."/>
            <person name="Lv J."/>
            <person name="Arendt D."/>
            <person name="Savage R."/>
            <person name="Osoegawa K."/>
            <person name="de Jong P."/>
            <person name="Grimwood J."/>
            <person name="Chapman J.A."/>
            <person name="Shapiro H."/>
            <person name="Aerts A."/>
            <person name="Otillar R.P."/>
            <person name="Terry A.Y."/>
            <person name="Boore J.L."/>
            <person name="Grigoriev I.V."/>
            <person name="Lindberg D.R."/>
            <person name="Seaver E.C."/>
            <person name="Weisblat D.A."/>
            <person name="Putnam N.H."/>
            <person name="Rokhsar D.S."/>
        </authorList>
    </citation>
    <scope>NUCLEOTIDE SEQUENCE</scope>
    <source>
        <strain evidence="1 3">I ESC-2004</strain>
    </source>
</reference>
<proteinExistence type="predicted"/>
<dbReference type="Proteomes" id="UP000014760">
    <property type="component" value="Unassembled WGS sequence"/>
</dbReference>
<sequence>MSFEQEYKNSTVRILYISHVNQIKESNLICFEYSEMGPNATMITFHEAALIVAYDLLERYAGPLMVKVLEWAGRVGKLGRMSAMLKHFCVLLTAILFSLMPAEGAQNRGADGHMTSMEEASDLSDDVLSFVPLRALFNFPRNTEHVSTEDLSSGIYQPLTTQKRSSVSWLLAAAIRMCKDYPEQCLRQRRLHENYQKSESYCYSFDAMYTLFESHHSSYGFQIIVLSHPSMNSLYVT</sequence>
<reference evidence="2" key="3">
    <citation type="submission" date="2015-06" db="UniProtKB">
        <authorList>
            <consortium name="EnsemblMetazoa"/>
        </authorList>
    </citation>
    <scope>IDENTIFICATION</scope>
</reference>
<dbReference type="AlphaFoldDB" id="R7TDY0"/>
<gene>
    <name evidence="1" type="ORF">CAPTEDRAFT_216497</name>
</gene>
<dbReference type="EMBL" id="AMQN01000374">
    <property type="status" value="NOT_ANNOTATED_CDS"/>
    <property type="molecule type" value="Genomic_DNA"/>
</dbReference>
<accession>R7TDY0</accession>
<protein>
    <submittedName>
        <fullName evidence="1 2">Uncharacterized protein</fullName>
    </submittedName>
</protein>
<evidence type="ECO:0000313" key="3">
    <source>
        <dbReference type="Proteomes" id="UP000014760"/>
    </source>
</evidence>
<dbReference type="EnsemblMetazoa" id="CapteT216497">
    <property type="protein sequence ID" value="CapteP216497"/>
    <property type="gene ID" value="CapteG216497"/>
</dbReference>
<name>R7TDY0_CAPTE</name>
<dbReference type="EMBL" id="AMQN01000375">
    <property type="status" value="NOT_ANNOTATED_CDS"/>
    <property type="molecule type" value="Genomic_DNA"/>
</dbReference>
<keyword evidence="3" id="KW-1185">Reference proteome</keyword>